<evidence type="ECO:0000313" key="3">
    <source>
        <dbReference type="Proteomes" id="UP001215231"/>
    </source>
</evidence>
<evidence type="ECO:0000313" key="2">
    <source>
        <dbReference type="EMBL" id="WDE09750.1"/>
    </source>
</evidence>
<sequence length="230" mass="25674">MLNTTPAVTGERSEKRQDSPSLPFTAELITRANSGRNEVERFISEGFKQAYDAQIDNFLPAIITIKRKGDIKAALGIRSARTPLFIEQYSKTPVQELAYFKKNSIKRSSIAEIGNLYSSSSRFTISLFLTMGVSLYLNGYSHLVFAGTKQVVELLNSTGSETHFLCHADKNALQSEQNSWGSYYQAEPEVVAVDLFQIMCVIDKNAKYSAMFNQQTPQIAALKEQMFGSL</sequence>
<feature type="region of interest" description="Disordered" evidence="1">
    <location>
        <begin position="1"/>
        <end position="21"/>
    </location>
</feature>
<dbReference type="EMBL" id="CP059693">
    <property type="protein sequence ID" value="WDE09750.1"/>
    <property type="molecule type" value="Genomic_DNA"/>
</dbReference>
<dbReference type="Pfam" id="PF12261">
    <property type="entry name" value="T_hemolysin"/>
    <property type="match status" value="1"/>
</dbReference>
<name>A0ABY7V8W0_9GAMM</name>
<gene>
    <name evidence="2" type="ORF">H3N35_15640</name>
</gene>
<protein>
    <submittedName>
        <fullName evidence="2">Thermostable hemolysin</fullName>
    </submittedName>
</protein>
<proteinExistence type="predicted"/>
<keyword evidence="3" id="KW-1185">Reference proteome</keyword>
<reference evidence="2 3" key="1">
    <citation type="journal article" date="2022" name="Mar. Drugs">
        <title>Bioassay-Guided Fractionation Leads to the Detection of Cholic Acid Generated by the Rare Thalassomonas sp.</title>
        <authorList>
            <person name="Pheiffer F."/>
            <person name="Schneider Y.K."/>
            <person name="Hansen E.H."/>
            <person name="Andersen J.H."/>
            <person name="Isaksson J."/>
            <person name="Busche T."/>
            <person name="R C."/>
            <person name="Kalinowski J."/>
            <person name="Zyl L.V."/>
            <person name="Trindade M."/>
        </authorList>
    </citation>
    <scope>NUCLEOTIDE SEQUENCE [LARGE SCALE GENOMIC DNA]</scope>
    <source>
        <strain evidence="2 3">A5K-61T</strain>
    </source>
</reference>
<accession>A0ABY7V8W0</accession>
<dbReference type="Proteomes" id="UP001215231">
    <property type="component" value="Chromosome"/>
</dbReference>
<dbReference type="RefSeq" id="WP_274049720.1">
    <property type="nucleotide sequence ID" value="NZ_CP059693.1"/>
</dbReference>
<dbReference type="InterPro" id="IPR022050">
    <property type="entry name" value="T_hemolysin"/>
</dbReference>
<organism evidence="2 3">
    <name type="scientific">Thalassomonas haliotis</name>
    <dbReference type="NCBI Taxonomy" id="485448"/>
    <lineage>
        <taxon>Bacteria</taxon>
        <taxon>Pseudomonadati</taxon>
        <taxon>Pseudomonadota</taxon>
        <taxon>Gammaproteobacteria</taxon>
        <taxon>Alteromonadales</taxon>
        <taxon>Colwelliaceae</taxon>
        <taxon>Thalassomonas</taxon>
    </lineage>
</organism>
<evidence type="ECO:0000256" key="1">
    <source>
        <dbReference type="SAM" id="MobiDB-lite"/>
    </source>
</evidence>